<sequence>MSQSRVEEWTTADVHHWLRTEVKVSTACADIFIQEEVSGEYLVSFRKLDILDLGIKHGPAVKIASHLKSLTEASAHRSECPAYVEAWTKQQVSCWLLDHLKIYIKYVELLLDQDVSGDCLVCFRKQDFLDLNVKSGPAVKILAELKKLNHMPEPTLQTSPDQRDEDEQAQPEKNLLRTLSQPEPQGDPEMISKKTGENRTEPLGAEHQAAMVKSQPETSKTTMVIKDFLDDLLKDDLKKFHFHLSAYTKSKTKAVRRGKLEGKDTLDTAQLLTSHYGNQEALLVTINVFREIGQRELALCLERKMGLQEQPCLSRAVTNKEANQGDKLKLLLTCGGNSLDSYNRFVIAVNKSSPEQIQYLNFLSKLKLFCVLDFDPNSVVAGGLCHSYRESRVANLHLPAQFQAQTEAVIKELNLYLQTSWVFCNGRHDLDGNKELDYRNWLRKSCKDVEHLVCFICRPDVFLHGRCLVIFLLLSSVDTEKDPVFDTYKSFLKHTDETNIISICESQSTYVKWRKLVKEKCDFDIEDLSISELTLSEINGTIMGLGPMTLSSTRLLPSSGSSAVVLKPKDEDLLTALDVLCLNQCENIYDESSSEFQDFRITVEEEFYRGAKVRWWNFYFCDKDVEKPFIKRDKYENVKKMIRWQRTHSNNTCVLLTLFHDPGCGGTTLVKHVMWDLRQEFRCAVMKDNTVPKTEVANQVRCLMKLESEKPSPVLLLVDDSKETENPFDLLSCIHQAVEDLSNIHLDDAESCKVIMLNCVRSHNPVEQYKQHSQTQSQFLTAKLTAQEQKEFEKKLKELKETHDKPENFYSFMFMKNNFDKKYTENLARNTLENFEFSTKTAKLFSFLALLNTFVAKSEISLSLCEDFFQMKMIRWKEDSVLDRMKPYSNFIIIDSVDEWGGYKGVRILHHAIASACLEELEKSHHLKVSDIVMEILHYDLFFSIRVVKQKLMSSIQQMLIERQLKKDGKERETFSPLINKIHNQQGRKTVQEIFVKASSRFQTSLSIPQALARYLYINVQDFPEAIKWAEKAKNIKENPYTLDTIGQIHKSNLRCNIEREKQETSHNPEDLHKNIEIAKNAWKAFQRAQELSDLENELEEEVADDDSEDCPTKSYNIKGYVSILEICFMVFEILSKVPFFEKNNPLKKHYLQSFLSGLIPVSNVYRENSDANTRYTEIIREHQSFLLKLKSEVKQVFDILNSYFTYIKQNSELDTLNHRIVTEHFKKYVDLFCVTPGERRKEQENKANLSLKLDIEECKRFLERNQADTFSGILQYLDEPAEQMEQITECYAFLLLNNEKHCKTKINYIMSNIVLYNLKANSKHVKKYTELCNLLQEVLQDVGLHHPVPDPFFLALLLFWPSPTDENSDITKFVTAIRKSSHKYLSKFQKRSTVAYFYLGKEEGLKRLVSKPSLDKSFLFKMHRDDLAQLWWSGEIFREEAIISRLYRVRGTVVQGQVFANYGKQKILVRPARISGIRSGCSTEKVSFYIGFSINGPLAYNIKYEN</sequence>
<dbReference type="InParanoid" id="M3ZV95"/>
<feature type="region of interest" description="Disordered" evidence="1">
    <location>
        <begin position="151"/>
        <end position="196"/>
    </location>
</feature>
<evidence type="ECO:0000313" key="4">
    <source>
        <dbReference type="Ensembl" id="ENSXMAP00000006139.2"/>
    </source>
</evidence>
<dbReference type="Gene3D" id="1.10.150.50">
    <property type="entry name" value="Transcription Factor, Ets-1"/>
    <property type="match status" value="2"/>
</dbReference>
<dbReference type="STRING" id="8083.ENSXMAP00000006139"/>
<dbReference type="InterPro" id="IPR011029">
    <property type="entry name" value="DEATH-like_dom_sf"/>
</dbReference>
<evidence type="ECO:0000313" key="5">
    <source>
        <dbReference type="Proteomes" id="UP000002852"/>
    </source>
</evidence>
<dbReference type="RefSeq" id="XP_023182552.1">
    <property type="nucleotide sequence ID" value="XM_023326784.1"/>
</dbReference>
<dbReference type="SMART" id="SM01289">
    <property type="entry name" value="PYRIN"/>
    <property type="match status" value="1"/>
</dbReference>
<dbReference type="GeneID" id="102237362"/>
<dbReference type="OrthoDB" id="2337140at2759"/>
<feature type="domain" description="Pyrin" evidence="3">
    <location>
        <begin position="211"/>
        <end position="307"/>
    </location>
</feature>
<keyword evidence="5" id="KW-1185">Reference proteome</keyword>
<dbReference type="InterPro" id="IPR004020">
    <property type="entry name" value="DAPIN"/>
</dbReference>
<reference evidence="5" key="2">
    <citation type="journal article" date="2013" name="Nat. Genet.">
        <title>The genome of the platyfish, Xiphophorus maculatus, provides insights into evolutionary adaptation and several complex traits.</title>
        <authorList>
            <person name="Schartl M."/>
            <person name="Walter R.B."/>
            <person name="Shen Y."/>
            <person name="Garcia T."/>
            <person name="Catchen J."/>
            <person name="Amores A."/>
            <person name="Braasch I."/>
            <person name="Chalopin D."/>
            <person name="Volff J.N."/>
            <person name="Lesch K.P."/>
            <person name="Bisazza A."/>
            <person name="Minx P."/>
            <person name="Hillier L."/>
            <person name="Wilson R.K."/>
            <person name="Fuerstenberg S."/>
            <person name="Boore J."/>
            <person name="Searle S."/>
            <person name="Postlethwait J.H."/>
            <person name="Warren W.C."/>
        </authorList>
    </citation>
    <scope>NUCLEOTIDE SEQUENCE [LARGE SCALE GENOMIC DNA]</scope>
    <source>
        <strain evidence="5">JP 163 A</strain>
    </source>
</reference>
<reference evidence="4" key="4">
    <citation type="submission" date="2025-09" db="UniProtKB">
        <authorList>
            <consortium name="Ensembl"/>
        </authorList>
    </citation>
    <scope>IDENTIFICATION</scope>
    <source>
        <strain evidence="4">JP 163 A</strain>
    </source>
</reference>
<dbReference type="PROSITE" id="PS50824">
    <property type="entry name" value="DAPIN"/>
    <property type="match status" value="1"/>
</dbReference>
<reference evidence="5" key="1">
    <citation type="submission" date="2012-01" db="EMBL/GenBank/DDBJ databases">
        <authorList>
            <person name="Walter R."/>
            <person name="Schartl M."/>
            <person name="Warren W."/>
        </authorList>
    </citation>
    <scope>NUCLEOTIDE SEQUENCE [LARGE SCALE GENOMIC DNA]</scope>
    <source>
        <strain evidence="5">JP 163 A</strain>
    </source>
</reference>
<feature type="domain" description="SAM" evidence="2">
    <location>
        <begin position="9"/>
        <end position="55"/>
    </location>
</feature>
<protein>
    <submittedName>
        <fullName evidence="4">Sterile alpha motif domain-containing protein 9-like</fullName>
    </submittedName>
</protein>
<dbReference type="KEGG" id="xma:102237362"/>
<dbReference type="Pfam" id="PF00536">
    <property type="entry name" value="SAM_1"/>
    <property type="match status" value="2"/>
</dbReference>
<evidence type="ECO:0000256" key="1">
    <source>
        <dbReference type="SAM" id="MobiDB-lite"/>
    </source>
</evidence>
<dbReference type="PROSITE" id="PS50105">
    <property type="entry name" value="SAM_DOMAIN"/>
    <property type="match status" value="1"/>
</dbReference>
<evidence type="ECO:0000259" key="2">
    <source>
        <dbReference type="PROSITE" id="PS50105"/>
    </source>
</evidence>
<dbReference type="GeneTree" id="ENSGT00390000013973"/>
<accession>M3ZV95</accession>
<reference evidence="4" key="3">
    <citation type="submission" date="2025-08" db="UniProtKB">
        <authorList>
            <consortium name="Ensembl"/>
        </authorList>
    </citation>
    <scope>IDENTIFICATION</scope>
    <source>
        <strain evidence="4">JP 163 A</strain>
    </source>
</reference>
<dbReference type="InterPro" id="IPR013761">
    <property type="entry name" value="SAM/pointed_sf"/>
</dbReference>
<evidence type="ECO:0000259" key="3">
    <source>
        <dbReference type="PROSITE" id="PS50824"/>
    </source>
</evidence>
<dbReference type="SUPFAM" id="SSF47986">
    <property type="entry name" value="DEATH domain"/>
    <property type="match status" value="1"/>
</dbReference>
<organism evidence="4 5">
    <name type="scientific">Xiphophorus maculatus</name>
    <name type="common">Southern platyfish</name>
    <name type="synonym">Platypoecilus maculatus</name>
    <dbReference type="NCBI Taxonomy" id="8083"/>
    <lineage>
        <taxon>Eukaryota</taxon>
        <taxon>Metazoa</taxon>
        <taxon>Chordata</taxon>
        <taxon>Craniata</taxon>
        <taxon>Vertebrata</taxon>
        <taxon>Euteleostomi</taxon>
        <taxon>Actinopterygii</taxon>
        <taxon>Neopterygii</taxon>
        <taxon>Teleostei</taxon>
        <taxon>Neoteleostei</taxon>
        <taxon>Acanthomorphata</taxon>
        <taxon>Ovalentaria</taxon>
        <taxon>Atherinomorphae</taxon>
        <taxon>Cyprinodontiformes</taxon>
        <taxon>Poeciliidae</taxon>
        <taxon>Poeciliinae</taxon>
        <taxon>Xiphophorus</taxon>
    </lineage>
</organism>
<proteinExistence type="predicted"/>
<dbReference type="PANTHER" id="PTHR16155:SF18">
    <property type="entry name" value="STERILE ALPHA MOTIF DOMAIN-CONTAINING PROTEIN 9-LIKE"/>
    <property type="match status" value="1"/>
</dbReference>
<dbReference type="OMA" id="CNGRNDL"/>
<dbReference type="HOGENOM" id="CLU_002439_0_0_1"/>
<dbReference type="SUPFAM" id="SSF47769">
    <property type="entry name" value="SAM/Pointed domain"/>
    <property type="match status" value="2"/>
</dbReference>
<dbReference type="InterPro" id="IPR001660">
    <property type="entry name" value="SAM"/>
</dbReference>
<dbReference type="eggNOG" id="ENOG502QPY6">
    <property type="taxonomic scope" value="Eukaryota"/>
</dbReference>
<dbReference type="GO" id="GO:0005737">
    <property type="term" value="C:cytoplasm"/>
    <property type="evidence" value="ECO:0007669"/>
    <property type="project" value="TreeGrafter"/>
</dbReference>
<dbReference type="PANTHER" id="PTHR16155">
    <property type="entry name" value="DED DOMAIN-CONTAINING PROTEIN"/>
    <property type="match status" value="1"/>
</dbReference>
<dbReference type="Pfam" id="PF02758">
    <property type="entry name" value="PYRIN"/>
    <property type="match status" value="1"/>
</dbReference>
<dbReference type="Gene3D" id="1.10.533.10">
    <property type="entry name" value="Death Domain, Fas"/>
    <property type="match status" value="1"/>
</dbReference>
<dbReference type="Proteomes" id="UP000002852">
    <property type="component" value="Unassembled WGS sequence"/>
</dbReference>
<name>M3ZV95_XIPMA</name>
<dbReference type="Ensembl" id="ENSXMAT00000006145.2">
    <property type="protein sequence ID" value="ENSXMAP00000006139.2"/>
    <property type="gene ID" value="ENSXMAG00000006127.2"/>
</dbReference>
<dbReference type="SMART" id="SM00454">
    <property type="entry name" value="SAM"/>
    <property type="match status" value="2"/>
</dbReference>